<organism evidence="1 2">
    <name type="scientific">Robertmurraya siralis</name>
    <dbReference type="NCBI Taxonomy" id="77777"/>
    <lineage>
        <taxon>Bacteria</taxon>
        <taxon>Bacillati</taxon>
        <taxon>Bacillota</taxon>
        <taxon>Bacilli</taxon>
        <taxon>Bacillales</taxon>
        <taxon>Bacillaceae</taxon>
        <taxon>Robertmurraya</taxon>
    </lineage>
</organism>
<comment type="caution">
    <text evidence="1">The sequence shown here is derived from an EMBL/GenBank/DDBJ whole genome shotgun (WGS) entry which is preliminary data.</text>
</comment>
<reference evidence="1" key="1">
    <citation type="submission" date="2021-03" db="EMBL/GenBank/DDBJ databases">
        <title>Antimicrobial resistance genes in bacteria isolated from Japanese honey, and their potential for conferring macrolide and lincosamide resistance in the American foulbrood pathogen Paenibacillus larvae.</title>
        <authorList>
            <person name="Okamoto M."/>
            <person name="Kumagai M."/>
            <person name="Kanamori H."/>
            <person name="Takamatsu D."/>
        </authorList>
    </citation>
    <scope>NUCLEOTIDE SEQUENCE</scope>
    <source>
        <strain evidence="1">J27TS8</strain>
    </source>
</reference>
<evidence type="ECO:0000313" key="2">
    <source>
        <dbReference type="Proteomes" id="UP000682111"/>
    </source>
</evidence>
<dbReference type="InterPro" id="IPR002347">
    <property type="entry name" value="SDR_fam"/>
</dbReference>
<proteinExistence type="predicted"/>
<dbReference type="Pfam" id="PF00106">
    <property type="entry name" value="adh_short"/>
    <property type="match status" value="1"/>
</dbReference>
<dbReference type="InterPro" id="IPR036291">
    <property type="entry name" value="NAD(P)-bd_dom_sf"/>
</dbReference>
<accession>A0A919WET0</accession>
<protein>
    <submittedName>
        <fullName evidence="1">Short-chain dehydrogenase</fullName>
    </submittedName>
</protein>
<dbReference type="OrthoDB" id="7922774at2"/>
<dbReference type="EMBL" id="BORC01000001">
    <property type="protein sequence ID" value="GIN60645.1"/>
    <property type="molecule type" value="Genomic_DNA"/>
</dbReference>
<dbReference type="SUPFAM" id="SSF51735">
    <property type="entry name" value="NAD(P)-binding Rossmann-fold domains"/>
    <property type="match status" value="1"/>
</dbReference>
<evidence type="ECO:0000313" key="1">
    <source>
        <dbReference type="EMBL" id="GIN60645.1"/>
    </source>
</evidence>
<dbReference type="Gene3D" id="3.40.50.720">
    <property type="entry name" value="NAD(P)-binding Rossmann-like Domain"/>
    <property type="match status" value="1"/>
</dbReference>
<sequence length="192" mass="21591">MSEEKHVLVTGGTGMLKGVVRYFVEQGNTVSVVARNKEKLQSLSFAFRNLPGTVHPIAIDYTQTDDFIRRISQSISHFGPFFVSVNWIHSTAPHTPAALLQLQAHTSPGSRYVQLYGSAFANPERKDDDRNTYIKECPHIHYQEIILGFMIEASFSRWLTNREICEGVINALLASSSERKIIGTVSPWSLRP</sequence>
<gene>
    <name evidence="1" type="ORF">J27TS8_06380</name>
</gene>
<dbReference type="AlphaFoldDB" id="A0A919WET0"/>
<name>A0A919WET0_9BACI</name>
<keyword evidence="2" id="KW-1185">Reference proteome</keyword>
<dbReference type="Proteomes" id="UP000682111">
    <property type="component" value="Unassembled WGS sequence"/>
</dbReference>
<dbReference type="RefSeq" id="WP_095306650.1">
    <property type="nucleotide sequence ID" value="NZ_BORC01000001.1"/>
</dbReference>